<feature type="region of interest" description="Disordered" evidence="1">
    <location>
        <begin position="15"/>
        <end position="36"/>
    </location>
</feature>
<comment type="caution">
    <text evidence="2">The sequence shown here is derived from an EMBL/GenBank/DDBJ whole genome shotgun (WGS) entry which is preliminary data.</text>
</comment>
<organism evidence="2 3">
    <name type="scientific">Rhodonellum psychrophilum GCM71 = DSM 17998</name>
    <dbReference type="NCBI Taxonomy" id="1123057"/>
    <lineage>
        <taxon>Bacteria</taxon>
        <taxon>Pseudomonadati</taxon>
        <taxon>Bacteroidota</taxon>
        <taxon>Cytophagia</taxon>
        <taxon>Cytophagales</taxon>
        <taxon>Cytophagaceae</taxon>
        <taxon>Rhodonellum</taxon>
    </lineage>
</organism>
<keyword evidence="3" id="KW-1185">Reference proteome</keyword>
<evidence type="ECO:0000256" key="1">
    <source>
        <dbReference type="SAM" id="MobiDB-lite"/>
    </source>
</evidence>
<reference evidence="2 3" key="1">
    <citation type="journal article" date="2013" name="Genome Announc.">
        <title>Draft Genome Sequence of the Psychrophilic and Alkaliphilic Rhodonellum psychrophilum Strain GCM71T.</title>
        <authorList>
            <person name="Hauptmann A.L."/>
            <person name="Glaring M.A."/>
            <person name="Hallin P.F."/>
            <person name="Prieme A."/>
            <person name="Stougaard P."/>
        </authorList>
    </citation>
    <scope>NUCLEOTIDE SEQUENCE [LARGE SCALE GENOMIC DNA]</scope>
    <source>
        <strain evidence="2 3">GCM71</strain>
    </source>
</reference>
<evidence type="ECO:0000313" key="3">
    <source>
        <dbReference type="Proteomes" id="UP000016843"/>
    </source>
</evidence>
<accession>U5BU42</accession>
<sequence>MEYALSFQMRSKLQENQTIGRQIPDNNKVKSKSGNE</sequence>
<dbReference type="EMBL" id="AWXR01000180">
    <property type="protein sequence ID" value="ERM80111.1"/>
    <property type="molecule type" value="Genomic_DNA"/>
</dbReference>
<proteinExistence type="predicted"/>
<dbReference type="AlphaFoldDB" id="U5BU42"/>
<gene>
    <name evidence="2" type="ORF">P872_17160</name>
</gene>
<name>U5BU42_9BACT</name>
<protein>
    <submittedName>
        <fullName evidence="2">Uncharacterized protein</fullName>
    </submittedName>
</protein>
<dbReference type="Proteomes" id="UP000016843">
    <property type="component" value="Unassembled WGS sequence"/>
</dbReference>
<evidence type="ECO:0000313" key="2">
    <source>
        <dbReference type="EMBL" id="ERM80111.1"/>
    </source>
</evidence>